<feature type="transmembrane region" description="Helical" evidence="9">
    <location>
        <begin position="46"/>
        <end position="69"/>
    </location>
</feature>
<keyword evidence="7 9" id="KW-0472">Membrane</keyword>
<keyword evidence="3" id="KW-0813">Transport</keyword>
<dbReference type="Gene3D" id="1.20.1730.10">
    <property type="entry name" value="Sodium/glucose cotransporter"/>
    <property type="match status" value="1"/>
</dbReference>
<dbReference type="InterPro" id="IPR019899">
    <property type="entry name" value="Na/solute_symporter_VC_2705"/>
</dbReference>
<name>B8J7I1_ANAD2</name>
<dbReference type="GO" id="GO:0046942">
    <property type="term" value="P:carboxylic acid transport"/>
    <property type="evidence" value="ECO:0007669"/>
    <property type="project" value="UniProtKB-ARBA"/>
</dbReference>
<keyword evidence="11" id="KW-1185">Reference proteome</keyword>
<feature type="transmembrane region" description="Helical" evidence="9">
    <location>
        <begin position="290"/>
        <end position="311"/>
    </location>
</feature>
<dbReference type="EMBL" id="CP001359">
    <property type="protein sequence ID" value="ACL67161.1"/>
    <property type="molecule type" value="Genomic_DNA"/>
</dbReference>
<dbReference type="InterPro" id="IPR038377">
    <property type="entry name" value="Na/Glc_symporter_sf"/>
</dbReference>
<evidence type="ECO:0000256" key="3">
    <source>
        <dbReference type="ARBA" id="ARBA00022448"/>
    </source>
</evidence>
<keyword evidence="6 9" id="KW-1133">Transmembrane helix</keyword>
<comment type="similarity">
    <text evidence="2 8">Belongs to the sodium:solute symporter (SSF) (TC 2.A.21) family.</text>
</comment>
<gene>
    <name evidence="10" type="ordered locus">A2cp1_3837</name>
</gene>
<dbReference type="GO" id="GO:0005886">
    <property type="term" value="C:plasma membrane"/>
    <property type="evidence" value="ECO:0007669"/>
    <property type="project" value="TreeGrafter"/>
</dbReference>
<dbReference type="Pfam" id="PF00474">
    <property type="entry name" value="SSF"/>
    <property type="match status" value="2"/>
</dbReference>
<protein>
    <submittedName>
        <fullName evidence="10">SSS sodium solute transporter superfamily</fullName>
    </submittedName>
</protein>
<accession>B8J7I1</accession>
<dbReference type="PANTHER" id="PTHR48086">
    <property type="entry name" value="SODIUM/PROLINE SYMPORTER-RELATED"/>
    <property type="match status" value="1"/>
</dbReference>
<feature type="transmembrane region" description="Helical" evidence="9">
    <location>
        <begin position="486"/>
        <end position="505"/>
    </location>
</feature>
<evidence type="ECO:0000313" key="10">
    <source>
        <dbReference type="EMBL" id="ACL67161.1"/>
    </source>
</evidence>
<feature type="transmembrane region" description="Helical" evidence="9">
    <location>
        <begin position="154"/>
        <end position="170"/>
    </location>
</feature>
<dbReference type="GO" id="GO:0022857">
    <property type="term" value="F:transmembrane transporter activity"/>
    <property type="evidence" value="ECO:0007669"/>
    <property type="project" value="InterPro"/>
</dbReference>
<evidence type="ECO:0000256" key="5">
    <source>
        <dbReference type="ARBA" id="ARBA00022692"/>
    </source>
</evidence>
<dbReference type="PANTHER" id="PTHR48086:SF5">
    <property type="entry name" value="NA(+):SOLUTE SYMPORTER (SSF FAMILY)"/>
    <property type="match status" value="1"/>
</dbReference>
<evidence type="ECO:0000256" key="8">
    <source>
        <dbReference type="RuleBase" id="RU362091"/>
    </source>
</evidence>
<feature type="transmembrane region" description="Helical" evidence="9">
    <location>
        <begin position="116"/>
        <end position="134"/>
    </location>
</feature>
<dbReference type="PROSITE" id="PS00457">
    <property type="entry name" value="NA_SOLUT_SYMP_2"/>
    <property type="match status" value="1"/>
</dbReference>
<reference evidence="10" key="1">
    <citation type="submission" date="2009-01" db="EMBL/GenBank/DDBJ databases">
        <title>Complete sequence of Anaeromyxobacter dehalogenans 2CP-1.</title>
        <authorList>
            <consortium name="US DOE Joint Genome Institute"/>
            <person name="Lucas S."/>
            <person name="Copeland A."/>
            <person name="Lapidus A."/>
            <person name="Glavina del Rio T."/>
            <person name="Dalin E."/>
            <person name="Tice H."/>
            <person name="Bruce D."/>
            <person name="Goodwin L."/>
            <person name="Pitluck S."/>
            <person name="Saunders E."/>
            <person name="Brettin T."/>
            <person name="Detter J.C."/>
            <person name="Han C."/>
            <person name="Larimer F."/>
            <person name="Land M."/>
            <person name="Hauser L."/>
            <person name="Kyrpides N."/>
            <person name="Ovchinnikova G."/>
            <person name="Beliaev A.S."/>
            <person name="Richardson P."/>
        </authorList>
    </citation>
    <scope>NUCLEOTIDE SEQUENCE</scope>
    <source>
        <strain evidence="10">2CP-1</strain>
    </source>
</reference>
<comment type="subcellular location">
    <subcellularLocation>
        <location evidence="1">Membrane</location>
        <topology evidence="1">Multi-pass membrane protein</topology>
    </subcellularLocation>
</comment>
<dbReference type="InterPro" id="IPR001734">
    <property type="entry name" value="Na/solute_symporter"/>
</dbReference>
<dbReference type="AlphaFoldDB" id="B8J7I1"/>
<organism evidence="10 11">
    <name type="scientific">Anaeromyxobacter dehalogenans (strain ATCC BAA-258 / DSM 21875 / 2CP-1)</name>
    <dbReference type="NCBI Taxonomy" id="455488"/>
    <lineage>
        <taxon>Bacteria</taxon>
        <taxon>Pseudomonadati</taxon>
        <taxon>Myxococcota</taxon>
        <taxon>Myxococcia</taxon>
        <taxon>Myxococcales</taxon>
        <taxon>Cystobacterineae</taxon>
        <taxon>Anaeromyxobacteraceae</taxon>
        <taxon>Anaeromyxobacter</taxon>
    </lineage>
</organism>
<evidence type="ECO:0000256" key="4">
    <source>
        <dbReference type="ARBA" id="ARBA00022475"/>
    </source>
</evidence>
<evidence type="ECO:0000256" key="2">
    <source>
        <dbReference type="ARBA" id="ARBA00006434"/>
    </source>
</evidence>
<sequence length="582" mass="61938">MGPVAWTWVLVGASFALYALAGLWGRARTTSAYYVAEKQVSPVLNGMATGADWMSAASFISMAGVVALLGRDGSIFLMGWTGGYVLLAVLLAPYLRKYGKYTVPQFVGERYYSRSARGVAVVCAVFVSFTYVAGQMRGVGVVFARFLDVPVERGVLLGMAIVLFYAVLGGMKGVTYAQVAQYVVLIAAYLVPAIFVSIMLTGNPVPQLGLGGRVSAEGARILGVEPGVHLLQVLDRIGEDLGFGRYTAGARPRIDVLFSTLALMIGTAGLPHIIIRFFTVPKVRDARASAAWALLFIALLYTTAPAVAAFARAGMIQSLNGKRHADAPAWVADWERTGLVRFTDRDGDGVMRISGDPARNEVRIDPDVLVLANPEIAGLPPWVVGLVAAGALAAALSTAAGLLLVISAAVAHDLVKGMWIPRVSERGELAWARGAATVAVLVAGWLGVHPPGFVSEVVALAFGLAASSFFPVLVAGIFWRRATREGAIAGMVTGLAVTTAYVHWFKFWHPELDVPAHWWLGISPQGFGTVGMLVNLTVLVVVSLRTPAPPQAVQELVTNLRYPREPVRPAPAPTALRVGDRR</sequence>
<proteinExistence type="inferred from homology"/>
<dbReference type="Proteomes" id="UP000007089">
    <property type="component" value="Chromosome"/>
</dbReference>
<dbReference type="CDD" id="cd11480">
    <property type="entry name" value="SLC5sbd_u4"/>
    <property type="match status" value="1"/>
</dbReference>
<feature type="transmembrane region" description="Helical" evidence="9">
    <location>
        <begin position="182"/>
        <end position="200"/>
    </location>
</feature>
<feature type="transmembrane region" description="Helical" evidence="9">
    <location>
        <begin position="256"/>
        <end position="278"/>
    </location>
</feature>
<dbReference type="InterPro" id="IPR018212">
    <property type="entry name" value="Na/solute_symporter_CS"/>
</dbReference>
<dbReference type="KEGG" id="acp:A2cp1_3837"/>
<dbReference type="InterPro" id="IPR050277">
    <property type="entry name" value="Sodium:Solute_Symporter"/>
</dbReference>
<evidence type="ECO:0000256" key="9">
    <source>
        <dbReference type="SAM" id="Phobius"/>
    </source>
</evidence>
<dbReference type="HOGENOM" id="CLU_018808_8_2_7"/>
<evidence type="ECO:0000256" key="7">
    <source>
        <dbReference type="ARBA" id="ARBA00023136"/>
    </source>
</evidence>
<feature type="transmembrane region" description="Helical" evidence="9">
    <location>
        <begin position="75"/>
        <end position="95"/>
    </location>
</feature>
<feature type="transmembrane region" description="Helical" evidence="9">
    <location>
        <begin position="382"/>
        <end position="410"/>
    </location>
</feature>
<feature type="transmembrane region" description="Helical" evidence="9">
    <location>
        <begin position="460"/>
        <end position="479"/>
    </location>
</feature>
<dbReference type="PROSITE" id="PS50283">
    <property type="entry name" value="NA_SOLUT_SYMP_3"/>
    <property type="match status" value="1"/>
</dbReference>
<dbReference type="NCBIfam" id="TIGR03648">
    <property type="entry name" value="Na_symport_lg"/>
    <property type="match status" value="1"/>
</dbReference>
<keyword evidence="4" id="KW-1003">Cell membrane</keyword>
<evidence type="ECO:0000256" key="1">
    <source>
        <dbReference type="ARBA" id="ARBA00004141"/>
    </source>
</evidence>
<feature type="transmembrane region" description="Helical" evidence="9">
    <location>
        <begin position="430"/>
        <end position="448"/>
    </location>
</feature>
<feature type="transmembrane region" description="Helical" evidence="9">
    <location>
        <begin position="6"/>
        <end position="25"/>
    </location>
</feature>
<feature type="transmembrane region" description="Helical" evidence="9">
    <location>
        <begin position="525"/>
        <end position="544"/>
    </location>
</feature>
<dbReference type="RefSeq" id="WP_015934903.1">
    <property type="nucleotide sequence ID" value="NC_011891.1"/>
</dbReference>
<evidence type="ECO:0000256" key="6">
    <source>
        <dbReference type="ARBA" id="ARBA00022989"/>
    </source>
</evidence>
<keyword evidence="5 9" id="KW-0812">Transmembrane</keyword>
<evidence type="ECO:0000313" key="11">
    <source>
        <dbReference type="Proteomes" id="UP000007089"/>
    </source>
</evidence>